<evidence type="ECO:0000313" key="4">
    <source>
        <dbReference type="EMBL" id="SHG69914.1"/>
    </source>
</evidence>
<dbReference type="SUPFAM" id="SSF53474">
    <property type="entry name" value="alpha/beta-Hydrolases"/>
    <property type="match status" value="1"/>
</dbReference>
<dbReference type="InterPro" id="IPR011990">
    <property type="entry name" value="TPR-like_helical_dom_sf"/>
</dbReference>
<dbReference type="SUPFAM" id="SSF48452">
    <property type="entry name" value="TPR-like"/>
    <property type="match status" value="1"/>
</dbReference>
<feature type="chain" id="PRO_5012025148" description="Esterase" evidence="3">
    <location>
        <begin position="21"/>
        <end position="400"/>
    </location>
</feature>
<dbReference type="InterPro" id="IPR000801">
    <property type="entry name" value="Esterase-like"/>
</dbReference>
<dbReference type="AlphaFoldDB" id="A0A1M5LXT2"/>
<dbReference type="RefSeq" id="WP_073323529.1">
    <property type="nucleotide sequence ID" value="NZ_FQWD01000004.1"/>
</dbReference>
<organism evidence="4 5">
    <name type="scientific">Marisediminitalea aggregata</name>
    <dbReference type="NCBI Taxonomy" id="634436"/>
    <lineage>
        <taxon>Bacteria</taxon>
        <taxon>Pseudomonadati</taxon>
        <taxon>Pseudomonadota</taxon>
        <taxon>Gammaproteobacteria</taxon>
        <taxon>Alteromonadales</taxon>
        <taxon>Alteromonadaceae</taxon>
        <taxon>Marisediminitalea</taxon>
    </lineage>
</organism>
<reference evidence="5" key="1">
    <citation type="submission" date="2016-11" db="EMBL/GenBank/DDBJ databases">
        <authorList>
            <person name="Varghese N."/>
            <person name="Submissions S."/>
        </authorList>
    </citation>
    <scope>NUCLEOTIDE SEQUENCE [LARGE SCALE GENOMIC DNA]</scope>
    <source>
        <strain evidence="5">CGMCC 1.8995</strain>
    </source>
</reference>
<sequence>MTKFVSMIVLFILTTCSAYSDSFKENAVERHLPFQKIAITSAVLNETIDIYVQLPFQYESEFSQHYRYPVLYTLDAPVGLPLVSGILEPLVGYNNAPQMIVVGISTANRGRDFTPTPDVNYEEQSGGADTYLRFIEQEVIPFIDAKFRTEEFRILSGHSYGGLLVSHSFHKKPDLFQAHFAFSPSLFWNNGETVRDIIKFINKNPSHRNFLYMNIGNEGNPESDSPEGVQMLSGIRQIESAFADLNTQSLRFKVEYFPNEPHQNTPIYGVIGALRGLYPQWSIPYQTALEGYESVLAHFNELSTLYGYKIEPKEWEMFDEGLGQLHYLQNPAEAIKYFSYNIKQDPTTYRSRVHIIDAYLQLGNKEKALEQVNMLLSRDDLTDEERQQLTDKKVTVTEPL</sequence>
<dbReference type="InterPro" id="IPR052558">
    <property type="entry name" value="Siderophore_Hydrolase_D"/>
</dbReference>
<keyword evidence="3" id="KW-0732">Signal</keyword>
<gene>
    <name evidence="4" type="ORF">SAMN05216361_2834</name>
</gene>
<name>A0A1M5LXT2_9ALTE</name>
<proteinExistence type="inferred from homology"/>
<dbReference type="EMBL" id="FQWD01000004">
    <property type="protein sequence ID" value="SHG69914.1"/>
    <property type="molecule type" value="Genomic_DNA"/>
</dbReference>
<protein>
    <recommendedName>
        <fullName evidence="6">Esterase</fullName>
    </recommendedName>
</protein>
<dbReference type="PANTHER" id="PTHR40841">
    <property type="entry name" value="SIDEROPHORE TRIACETYLFUSARININE C ESTERASE"/>
    <property type="match status" value="1"/>
</dbReference>
<dbReference type="STRING" id="634436.SAMN05216361_2834"/>
<dbReference type="InterPro" id="IPR029058">
    <property type="entry name" value="AB_hydrolase_fold"/>
</dbReference>
<dbReference type="Gene3D" id="3.40.50.1820">
    <property type="entry name" value="alpha/beta hydrolase"/>
    <property type="match status" value="1"/>
</dbReference>
<dbReference type="PANTHER" id="PTHR40841:SF2">
    <property type="entry name" value="SIDEROPHORE-DEGRADING ESTERASE (EUROFUNG)"/>
    <property type="match status" value="1"/>
</dbReference>
<keyword evidence="5" id="KW-1185">Reference proteome</keyword>
<comment type="similarity">
    <text evidence="1">Belongs to the esterase D family.</text>
</comment>
<feature type="signal peptide" evidence="3">
    <location>
        <begin position="1"/>
        <end position="20"/>
    </location>
</feature>
<evidence type="ECO:0000256" key="2">
    <source>
        <dbReference type="ARBA" id="ARBA00022801"/>
    </source>
</evidence>
<dbReference type="GO" id="GO:0016788">
    <property type="term" value="F:hydrolase activity, acting on ester bonds"/>
    <property type="evidence" value="ECO:0007669"/>
    <property type="project" value="TreeGrafter"/>
</dbReference>
<accession>A0A1M5LXT2</accession>
<evidence type="ECO:0008006" key="6">
    <source>
        <dbReference type="Google" id="ProtNLM"/>
    </source>
</evidence>
<keyword evidence="2" id="KW-0378">Hydrolase</keyword>
<evidence type="ECO:0000256" key="1">
    <source>
        <dbReference type="ARBA" id="ARBA00005622"/>
    </source>
</evidence>
<dbReference type="OrthoDB" id="9784036at2"/>
<evidence type="ECO:0000313" key="5">
    <source>
        <dbReference type="Proteomes" id="UP000184520"/>
    </source>
</evidence>
<dbReference type="Proteomes" id="UP000184520">
    <property type="component" value="Unassembled WGS sequence"/>
</dbReference>
<dbReference type="Pfam" id="PF00756">
    <property type="entry name" value="Esterase"/>
    <property type="match status" value="1"/>
</dbReference>
<evidence type="ECO:0000256" key="3">
    <source>
        <dbReference type="SAM" id="SignalP"/>
    </source>
</evidence>